<dbReference type="PRINTS" id="PR00080">
    <property type="entry name" value="SDRFAMILY"/>
</dbReference>
<accession>R4YXC1</accession>
<dbReference type="InterPro" id="IPR036291">
    <property type="entry name" value="NAD(P)-bd_dom_sf"/>
</dbReference>
<keyword evidence="5" id="KW-1185">Reference proteome</keyword>
<name>R4YXC1_9ACTN</name>
<evidence type="ECO:0000256" key="2">
    <source>
        <dbReference type="ARBA" id="ARBA00023002"/>
    </source>
</evidence>
<comment type="caution">
    <text evidence="4">The sequence shown here is derived from an EMBL/GenBank/DDBJ whole genome shotgun (WGS) entry which is preliminary data.</text>
</comment>
<dbReference type="AlphaFoldDB" id="R4YXC1"/>
<evidence type="ECO:0000313" key="5">
    <source>
        <dbReference type="Proteomes" id="UP000018291"/>
    </source>
</evidence>
<dbReference type="Gene3D" id="3.40.50.720">
    <property type="entry name" value="NAD(P)-binding Rossmann-like Domain"/>
    <property type="match status" value="1"/>
</dbReference>
<dbReference type="STRING" id="1229780.BN381_130371"/>
<dbReference type="InterPro" id="IPR002347">
    <property type="entry name" value="SDR_fam"/>
</dbReference>
<evidence type="ECO:0000313" key="4">
    <source>
        <dbReference type="EMBL" id="CCM62813.1"/>
    </source>
</evidence>
<proteinExistence type="inferred from homology"/>
<dbReference type="PANTHER" id="PTHR43391:SF12">
    <property type="entry name" value="OXIDOREDUCTASE EPHD-RELATED"/>
    <property type="match status" value="1"/>
</dbReference>
<dbReference type="RefSeq" id="WP_012224522.1">
    <property type="nucleotide sequence ID" value="NZ_HG422565.1"/>
</dbReference>
<dbReference type="SUPFAM" id="SSF51735">
    <property type="entry name" value="NAD(P)-binding Rossmann-fold domains"/>
    <property type="match status" value="1"/>
</dbReference>
<dbReference type="Proteomes" id="UP000018291">
    <property type="component" value="Unassembled WGS sequence"/>
</dbReference>
<dbReference type="PANTHER" id="PTHR43391">
    <property type="entry name" value="RETINOL DEHYDROGENASE-RELATED"/>
    <property type="match status" value="1"/>
</dbReference>
<gene>
    <name evidence="4" type="ORF">BN381_130371</name>
</gene>
<dbReference type="Pfam" id="PF00106">
    <property type="entry name" value="adh_short"/>
    <property type="match status" value="1"/>
</dbReference>
<evidence type="ECO:0000256" key="3">
    <source>
        <dbReference type="RuleBase" id="RU000363"/>
    </source>
</evidence>
<dbReference type="OrthoDB" id="4690547at2"/>
<dbReference type="EMBL" id="CANL01000005">
    <property type="protein sequence ID" value="CCM62813.1"/>
    <property type="molecule type" value="Genomic_DNA"/>
</dbReference>
<sequence>MKQFTDRVAVITGGAGGVGAAMAERFATAGMSVVIADLAEDRVATTVAKLAGQGARAIGLPTDVGDLASVEALRDAAYSHFGAVHVLCNNAGVGAGAEGKMWEHTLNDWGWGLNVNLWGMIHGVKAFVPAMLEGGEPGHIVNTSSGNGGIAPLPNTAVYATSKAAVTAFTEVLYGQLHSIDANIGVSVLYPGPNVLKTGLLESSGHRPDAWANDTPRTTPYTTIASFEAAMLAAGVDLTYTPVEFVAEATFDAIRANRFWILPESERIDQRIRTRADSMLARSQPTYMEA</sequence>
<dbReference type="PRINTS" id="PR00081">
    <property type="entry name" value="GDHRDH"/>
</dbReference>
<evidence type="ECO:0000256" key="1">
    <source>
        <dbReference type="ARBA" id="ARBA00006484"/>
    </source>
</evidence>
<comment type="similarity">
    <text evidence="1 3">Belongs to the short-chain dehydrogenases/reductases (SDR) family.</text>
</comment>
<dbReference type="eggNOG" id="COG4221">
    <property type="taxonomic scope" value="Bacteria"/>
</dbReference>
<dbReference type="NCBIfam" id="NF004843">
    <property type="entry name" value="PRK06194.1"/>
    <property type="match status" value="1"/>
</dbReference>
<dbReference type="CDD" id="cd05233">
    <property type="entry name" value="SDR_c"/>
    <property type="match status" value="1"/>
</dbReference>
<dbReference type="HOGENOM" id="CLU_010194_2_1_11"/>
<organism evidence="4 5">
    <name type="scientific">Candidatus Neomicrothrix parvicella RN1</name>
    <dbReference type="NCBI Taxonomy" id="1229780"/>
    <lineage>
        <taxon>Bacteria</taxon>
        <taxon>Bacillati</taxon>
        <taxon>Actinomycetota</taxon>
        <taxon>Acidimicrobiia</taxon>
        <taxon>Acidimicrobiales</taxon>
        <taxon>Microthrixaceae</taxon>
        <taxon>Candidatus Neomicrothrix</taxon>
    </lineage>
</organism>
<protein>
    <submittedName>
        <fullName evidence="4">Putative short-chain dehydrogenase/reductase SDR</fullName>
    </submittedName>
</protein>
<keyword evidence="2" id="KW-0560">Oxidoreductase</keyword>
<dbReference type="GO" id="GO:0016491">
    <property type="term" value="F:oxidoreductase activity"/>
    <property type="evidence" value="ECO:0007669"/>
    <property type="project" value="UniProtKB-KW"/>
</dbReference>
<reference evidence="4 5" key="1">
    <citation type="journal article" date="2013" name="ISME J.">
        <title>Metabolic model for the filamentous 'Candidatus Microthrix parvicella' based on genomic and metagenomic analyses.</title>
        <authorList>
            <person name="Jon McIlroy S."/>
            <person name="Kristiansen R."/>
            <person name="Albertsen M."/>
            <person name="Michael Karst S."/>
            <person name="Rossetti S."/>
            <person name="Lund Nielsen J."/>
            <person name="Tandoi V."/>
            <person name="James Seviour R."/>
            <person name="Nielsen P.H."/>
        </authorList>
    </citation>
    <scope>NUCLEOTIDE SEQUENCE [LARGE SCALE GENOMIC DNA]</scope>
    <source>
        <strain evidence="4 5">RN1</strain>
    </source>
</reference>